<evidence type="ECO:0000256" key="4">
    <source>
        <dbReference type="SAM" id="Coils"/>
    </source>
</evidence>
<proteinExistence type="predicted"/>
<accession>A0A5B6WHP0</accession>
<feature type="coiled-coil region" evidence="4">
    <location>
        <begin position="118"/>
        <end position="152"/>
    </location>
</feature>
<evidence type="ECO:0000313" key="7">
    <source>
        <dbReference type="EMBL" id="KAA3480382.1"/>
    </source>
</evidence>
<dbReference type="GO" id="GO:0005634">
    <property type="term" value="C:nucleus"/>
    <property type="evidence" value="ECO:0007669"/>
    <property type="project" value="UniProtKB-SubCell"/>
</dbReference>
<sequence length="209" mass="23713">MPEKSTAKVVLVVSFEPFLTLGLSGECYRVTVIKKVDVNNKLVGGYLHPRHEDSPPAPATGDLSHRLKRKTIDKNSCRVRDEDEDHIDSREKLRLTKQQSALLEESFKQHSTLNLTKLKQTEVDCEFLERFCEKLTNENKSLQKELQELRGLKTMVQPFCMNMLATTLTTCLSCERIGGIVGDGNSNNQFLMPSKPHFYKPITNPFVAC</sequence>
<keyword evidence="7" id="KW-0371">Homeobox</keyword>
<evidence type="ECO:0000313" key="8">
    <source>
        <dbReference type="Proteomes" id="UP000325315"/>
    </source>
</evidence>
<dbReference type="Proteomes" id="UP000325315">
    <property type="component" value="Unassembled WGS sequence"/>
</dbReference>
<evidence type="ECO:0000259" key="6">
    <source>
        <dbReference type="SMART" id="SM00340"/>
    </source>
</evidence>
<dbReference type="AlphaFoldDB" id="A0A5B6WHP0"/>
<feature type="chain" id="PRO_5023043346" evidence="5">
    <location>
        <begin position="23"/>
        <end position="209"/>
    </location>
</feature>
<dbReference type="EMBL" id="SMMG02000003">
    <property type="protein sequence ID" value="KAA3480382.1"/>
    <property type="molecule type" value="Genomic_DNA"/>
</dbReference>
<keyword evidence="5" id="KW-0732">Signal</keyword>
<comment type="caution">
    <text evidence="7">The sequence shown here is derived from an EMBL/GenBank/DDBJ whole genome shotgun (WGS) entry which is preliminary data.</text>
</comment>
<dbReference type="OrthoDB" id="6159439at2759"/>
<keyword evidence="7" id="KW-0238">DNA-binding</keyword>
<evidence type="ECO:0000256" key="1">
    <source>
        <dbReference type="ARBA" id="ARBA00004123"/>
    </source>
</evidence>
<keyword evidence="3" id="KW-0804">Transcription</keyword>
<evidence type="ECO:0000256" key="2">
    <source>
        <dbReference type="ARBA" id="ARBA00023015"/>
    </source>
</evidence>
<dbReference type="Pfam" id="PF02183">
    <property type="entry name" value="HALZ"/>
    <property type="match status" value="1"/>
</dbReference>
<evidence type="ECO:0000256" key="5">
    <source>
        <dbReference type="SAM" id="SignalP"/>
    </source>
</evidence>
<comment type="subcellular location">
    <subcellularLocation>
        <location evidence="1">Nucleus</location>
    </subcellularLocation>
</comment>
<name>A0A5B6WHP0_9ROSI</name>
<organism evidence="7 8">
    <name type="scientific">Gossypium australe</name>
    <dbReference type="NCBI Taxonomy" id="47621"/>
    <lineage>
        <taxon>Eukaryota</taxon>
        <taxon>Viridiplantae</taxon>
        <taxon>Streptophyta</taxon>
        <taxon>Embryophyta</taxon>
        <taxon>Tracheophyta</taxon>
        <taxon>Spermatophyta</taxon>
        <taxon>Magnoliopsida</taxon>
        <taxon>eudicotyledons</taxon>
        <taxon>Gunneridae</taxon>
        <taxon>Pentapetalae</taxon>
        <taxon>rosids</taxon>
        <taxon>malvids</taxon>
        <taxon>Malvales</taxon>
        <taxon>Malvaceae</taxon>
        <taxon>Malvoideae</taxon>
        <taxon>Gossypium</taxon>
    </lineage>
</organism>
<dbReference type="PANTHER" id="PTHR45714:SF34">
    <property type="entry name" value="HOMEOBOX-LEUCINE ZIPPER PROTEIN HAT9"/>
    <property type="match status" value="1"/>
</dbReference>
<dbReference type="PANTHER" id="PTHR45714">
    <property type="entry name" value="HOMEOBOX-LEUCINE ZIPPER PROTEIN HAT14"/>
    <property type="match status" value="1"/>
</dbReference>
<keyword evidence="8" id="KW-1185">Reference proteome</keyword>
<feature type="signal peptide" evidence="5">
    <location>
        <begin position="1"/>
        <end position="22"/>
    </location>
</feature>
<gene>
    <name evidence="7" type="ORF">EPI10_020815</name>
</gene>
<dbReference type="InterPro" id="IPR003106">
    <property type="entry name" value="Leu_zip_homeo"/>
</dbReference>
<dbReference type="GO" id="GO:0006355">
    <property type="term" value="P:regulation of DNA-templated transcription"/>
    <property type="evidence" value="ECO:0007669"/>
    <property type="project" value="InterPro"/>
</dbReference>
<keyword evidence="2" id="KW-0805">Transcription regulation</keyword>
<dbReference type="InterPro" id="IPR050762">
    <property type="entry name" value="HD-ZIP_Homeobox_LZ_Class_II"/>
</dbReference>
<feature type="domain" description="Leucine zipper homeobox-associated" evidence="6">
    <location>
        <begin position="119"/>
        <end position="163"/>
    </location>
</feature>
<keyword evidence="4" id="KW-0175">Coiled coil</keyword>
<reference evidence="8" key="1">
    <citation type="journal article" date="2019" name="Plant Biotechnol. J.">
        <title>Genome sequencing of the Australian wild diploid species Gossypium australe highlights disease resistance and delayed gland morphogenesis.</title>
        <authorList>
            <person name="Cai Y."/>
            <person name="Cai X."/>
            <person name="Wang Q."/>
            <person name="Wang P."/>
            <person name="Zhang Y."/>
            <person name="Cai C."/>
            <person name="Xu Y."/>
            <person name="Wang K."/>
            <person name="Zhou Z."/>
            <person name="Wang C."/>
            <person name="Geng S."/>
            <person name="Li B."/>
            <person name="Dong Q."/>
            <person name="Hou Y."/>
            <person name="Wang H."/>
            <person name="Ai P."/>
            <person name="Liu Z."/>
            <person name="Yi F."/>
            <person name="Sun M."/>
            <person name="An G."/>
            <person name="Cheng J."/>
            <person name="Zhang Y."/>
            <person name="Shi Q."/>
            <person name="Xie Y."/>
            <person name="Shi X."/>
            <person name="Chang Y."/>
            <person name="Huang F."/>
            <person name="Chen Y."/>
            <person name="Hong S."/>
            <person name="Mi L."/>
            <person name="Sun Q."/>
            <person name="Zhang L."/>
            <person name="Zhou B."/>
            <person name="Peng R."/>
            <person name="Zhang X."/>
            <person name="Liu F."/>
        </authorList>
    </citation>
    <scope>NUCLEOTIDE SEQUENCE [LARGE SCALE GENOMIC DNA]</scope>
    <source>
        <strain evidence="8">cv. PA1801</strain>
    </source>
</reference>
<evidence type="ECO:0000256" key="3">
    <source>
        <dbReference type="ARBA" id="ARBA00023163"/>
    </source>
</evidence>
<dbReference type="SMART" id="SM00340">
    <property type="entry name" value="HALZ"/>
    <property type="match status" value="1"/>
</dbReference>
<dbReference type="GO" id="GO:0043565">
    <property type="term" value="F:sequence-specific DNA binding"/>
    <property type="evidence" value="ECO:0007669"/>
    <property type="project" value="InterPro"/>
</dbReference>
<protein>
    <submittedName>
        <fullName evidence="7">Homeobox-leucine zipper HAT22-like protein</fullName>
    </submittedName>
</protein>